<proteinExistence type="predicted"/>
<evidence type="ECO:0000313" key="2">
    <source>
        <dbReference type="Proteomes" id="UP000601435"/>
    </source>
</evidence>
<dbReference type="OrthoDB" id="10355953at2759"/>
<dbReference type="AlphaFoldDB" id="A0A812TSU4"/>
<name>A0A812TSU4_9DINO</name>
<comment type="caution">
    <text evidence="1">The sequence shown here is derived from an EMBL/GenBank/DDBJ whole genome shotgun (WGS) entry which is preliminary data.</text>
</comment>
<keyword evidence="2" id="KW-1185">Reference proteome</keyword>
<sequence>MQSTFGNAEAADPRRATAVQVSFEVFPVDGSNIQVEPQSSTNVNVRAGVEYNRFVIHALSGLGVSKQDIRAKLVPYDMRSTLQTCETVQAYMGFPFNGAENAVVPGTTPETIRNVFGPLTFPNGGLFRICYSPDGIQWQELEPSISVFGAESTTNKFWCPVTSLARQECKFDPSITGCECTGKVQGYKRNNMTDEFMLLGMPNPAYPPWRSSLTYVNQACGGAVDAAPFINKVSDVSNEIGFEIHNFGLIKDGFGLGVQR</sequence>
<gene>
    <name evidence="1" type="ORF">SNEC2469_LOCUS15440</name>
</gene>
<evidence type="ECO:0000313" key="1">
    <source>
        <dbReference type="EMBL" id="CAE7536727.1"/>
    </source>
</evidence>
<reference evidence="1" key="1">
    <citation type="submission" date="2021-02" db="EMBL/GenBank/DDBJ databases">
        <authorList>
            <person name="Dougan E. K."/>
            <person name="Rhodes N."/>
            <person name="Thang M."/>
            <person name="Chan C."/>
        </authorList>
    </citation>
    <scope>NUCLEOTIDE SEQUENCE</scope>
</reference>
<dbReference type="EMBL" id="CAJNJA010025049">
    <property type="protein sequence ID" value="CAE7536727.1"/>
    <property type="molecule type" value="Genomic_DNA"/>
</dbReference>
<protein>
    <submittedName>
        <fullName evidence="1">Uncharacterized protein</fullName>
    </submittedName>
</protein>
<accession>A0A812TSU4</accession>
<dbReference type="Proteomes" id="UP000601435">
    <property type="component" value="Unassembled WGS sequence"/>
</dbReference>
<organism evidence="1 2">
    <name type="scientific">Symbiodinium necroappetens</name>
    <dbReference type="NCBI Taxonomy" id="1628268"/>
    <lineage>
        <taxon>Eukaryota</taxon>
        <taxon>Sar</taxon>
        <taxon>Alveolata</taxon>
        <taxon>Dinophyceae</taxon>
        <taxon>Suessiales</taxon>
        <taxon>Symbiodiniaceae</taxon>
        <taxon>Symbiodinium</taxon>
    </lineage>
</organism>